<dbReference type="Gene3D" id="3.90.1520.10">
    <property type="entry name" value="H-NOX domain"/>
    <property type="match status" value="1"/>
</dbReference>
<dbReference type="InterPro" id="IPR011644">
    <property type="entry name" value="Heme_NO-bd"/>
</dbReference>
<sequence length="416" mass="46893">MHGVIFLALEDFASQYLDDSGWDEILRTAGLEGTTFAPDQIFENQDWEALLLATAQVMGVDRNALLERFGEHIVPGLLEMSEAMGILDPRWGPIDILENALEIMKASLRMQVPNYQAPDIRILRLRFGEIALAYFSERRMGPLMKGIAIGLGKHFNEPLDVWQPEGMGHSRFYRINVRIADEEKLRSVDMVREFNQLREEGGVATLYNTFQGVTVSNEASVVDVTPEGIQLRTFRDQLLAMRNSNEAFVALPHMVLGIHAHVQKLEINKELVILDRMSLTDGPVGQRKSARVEPSAEIRVQMKSEGRRFHGTLDNLSVSGARCTFPRSGLNDELLFHNMKLEFLMPLSSFGDEATLANTNQYFETDGNILDVRMEEDSVVARLLFSDMSPNAKKLATLFAADRKQTLIRHISQMAV</sequence>
<accession>A0A1S7LQS0</accession>
<protein>
    <recommendedName>
        <fullName evidence="4">PilZ domain-containing protein</fullName>
    </recommendedName>
</protein>
<dbReference type="SUPFAM" id="SSF111126">
    <property type="entry name" value="Ligand-binding domain in the NO signalling and Golgi transport"/>
    <property type="match status" value="1"/>
</dbReference>
<feature type="domain" description="PilZ" evidence="1">
    <location>
        <begin position="286"/>
        <end position="394"/>
    </location>
</feature>
<dbReference type="InterPro" id="IPR024096">
    <property type="entry name" value="NO_sig/Golgi_transp_ligand-bd"/>
</dbReference>
<evidence type="ECO:0008006" key="4">
    <source>
        <dbReference type="Google" id="ProtNLM"/>
    </source>
</evidence>
<dbReference type="InterPro" id="IPR038158">
    <property type="entry name" value="H-NOX_domain_sf"/>
</dbReference>
<feature type="domain" description="Heme NO-binding" evidence="2">
    <location>
        <begin position="2"/>
        <end position="161"/>
    </location>
</feature>
<dbReference type="AlphaFoldDB" id="A0A1S7LQS0"/>
<name>A0A1S7LQS0_MAGMO</name>
<evidence type="ECO:0000259" key="1">
    <source>
        <dbReference type="Pfam" id="PF07238"/>
    </source>
</evidence>
<reference evidence="3" key="1">
    <citation type="submission" date="2015-04" db="EMBL/GenBank/DDBJ databases">
        <authorList>
            <person name="Syromyatnikov M.Y."/>
            <person name="Popov V.N."/>
        </authorList>
    </citation>
    <scope>NUCLEOTIDE SEQUENCE</scope>
    <source>
        <strain evidence="3">MO-1</strain>
    </source>
</reference>
<dbReference type="GO" id="GO:0035438">
    <property type="term" value="F:cyclic-di-GMP binding"/>
    <property type="evidence" value="ECO:0007669"/>
    <property type="project" value="InterPro"/>
</dbReference>
<dbReference type="InterPro" id="IPR009875">
    <property type="entry name" value="PilZ_domain"/>
</dbReference>
<gene>
    <name evidence="3" type="ORF">MAGMO_4003</name>
</gene>
<dbReference type="EMBL" id="LO017727">
    <property type="protein sequence ID" value="CRH08131.1"/>
    <property type="molecule type" value="Genomic_DNA"/>
</dbReference>
<dbReference type="GO" id="GO:0020037">
    <property type="term" value="F:heme binding"/>
    <property type="evidence" value="ECO:0007669"/>
    <property type="project" value="InterPro"/>
</dbReference>
<dbReference type="Pfam" id="PF07238">
    <property type="entry name" value="PilZ"/>
    <property type="match status" value="1"/>
</dbReference>
<organism evidence="3">
    <name type="scientific">Magnetococcus massalia (strain MO-1)</name>
    <dbReference type="NCBI Taxonomy" id="451514"/>
    <lineage>
        <taxon>Bacteria</taxon>
        <taxon>Pseudomonadati</taxon>
        <taxon>Pseudomonadota</taxon>
        <taxon>Magnetococcia</taxon>
        <taxon>Magnetococcales</taxon>
        <taxon>Magnetococcaceae</taxon>
        <taxon>Magnetococcus</taxon>
    </lineage>
</organism>
<evidence type="ECO:0000259" key="2">
    <source>
        <dbReference type="Pfam" id="PF07700"/>
    </source>
</evidence>
<dbReference type="Pfam" id="PF07700">
    <property type="entry name" value="HNOB"/>
    <property type="match status" value="1"/>
</dbReference>
<proteinExistence type="predicted"/>
<evidence type="ECO:0000313" key="3">
    <source>
        <dbReference type="EMBL" id="CRH08131.1"/>
    </source>
</evidence>